<organism evidence="3 4">
    <name type="scientific">Linnemannia schmuckeri</name>
    <dbReference type="NCBI Taxonomy" id="64567"/>
    <lineage>
        <taxon>Eukaryota</taxon>
        <taxon>Fungi</taxon>
        <taxon>Fungi incertae sedis</taxon>
        <taxon>Mucoromycota</taxon>
        <taxon>Mortierellomycotina</taxon>
        <taxon>Mortierellomycetes</taxon>
        <taxon>Mortierellales</taxon>
        <taxon>Mortierellaceae</taxon>
        <taxon>Linnemannia</taxon>
    </lineage>
</organism>
<sequence length="996" mass="110728">MVSMPEPTVPTSAPIKTFKDLLDWKPGQDEYNVAHTPFHPRPIPLARRVSLSSELKGRTTSGLSNQTALQDCKVIVCHDMAGGYAEDARPQGNDYDKIYSIQYWNHVDVFIYFSHYRITIPPPVWTNAAHKNGVRSIGTIITEWLPGILETDEMVSGPGQLLADENGNDTVDRRWFSKTYADKLVDVAVYYKFDGWFINIESIMRGGVQQVNQTVAFLRYFREQIHHRIPGGELHWYDSVITSTGEIAWQDKLSPENYRFFEQSDGIFTNYTWHERAVGESVALAGPRNRDVYTGIDIWGRNTFGGGGFTTYKALEIIQRERTSCALFAPAWTYESLGKEAFMTNDRLFWTGYNGAGFHAENLPLSSFYLTTCRMLALKPKKDNRKKESNDDKDKDKDKEEDNRNFLPVSAYIPLRPSGCATWFYSNFDRGFGKGFWINGKKVSGKPWSHLSHQSLSPSLSKEVFSIERGHDALPLPGTPKAVRWILSPEGAYNGGTSLIVQEFTLDSSTPPLPPLPIPPPPESPPSIPSGREEIRDATTTRDATPMRAADIVHTRRTRSIIVPFFDTQISLLNALDSTVELVFKSCQSDVQVGVHLGMMAAEQDRDDSGKPMVIARKLSRHELLELLEPSIKAQWEGGPTPPSAKKTKGFLSLGAIEGADRLKQLETVLALDISPKEGEFVDAIEALEGEWHRLTLHISSLFSNTFGEKRRDDLSTIFLSQLGLTLTYEGQAAPSTAPEIEESRALVIVGSLAVVPTRSAMHKGSCVQGLKTNESQFVVVEKDDKSGLTIDSGARCEQHQQQHALGDITIHQQQQPEPIRPTKAVIKVSSSVTWNIGYPIVEPTLGAAISNKPSSLVTGEVSPVDYSHYAVYLSLEPRNSTVNSVRTCKAVDNGSLGAGGGGGEKLFVGTAFTNQYQILEFEIPMEQIIPRYTSRLPADTTTTFATATTAIDVQRLLTSVEVMDHGRESIWVWVQGIRRDGRADELQDWAVGQLL</sequence>
<feature type="region of interest" description="Disordered" evidence="1">
    <location>
        <begin position="381"/>
        <end position="401"/>
    </location>
</feature>
<gene>
    <name evidence="3" type="ORF">BG015_011510</name>
</gene>
<dbReference type="CDD" id="cd06547">
    <property type="entry name" value="GH85_ENGase"/>
    <property type="match status" value="1"/>
</dbReference>
<dbReference type="Gene3D" id="2.60.120.260">
    <property type="entry name" value="Galactose-binding domain-like"/>
    <property type="match status" value="1"/>
</dbReference>
<keyword evidence="4" id="KW-1185">Reference proteome</keyword>
<dbReference type="Proteomes" id="UP000748756">
    <property type="component" value="Unassembled WGS sequence"/>
</dbReference>
<dbReference type="GO" id="GO:0033925">
    <property type="term" value="F:mannosyl-glycoprotein endo-beta-N-acetylglucosaminidase activity"/>
    <property type="evidence" value="ECO:0007669"/>
    <property type="project" value="UniProtKB-EC"/>
</dbReference>
<dbReference type="Pfam" id="PF03644">
    <property type="entry name" value="Glyco_hydro_85"/>
    <property type="match status" value="1"/>
</dbReference>
<evidence type="ECO:0000313" key="4">
    <source>
        <dbReference type="Proteomes" id="UP000748756"/>
    </source>
</evidence>
<evidence type="ECO:0000313" key="3">
    <source>
        <dbReference type="EMBL" id="KAF9146729.1"/>
    </source>
</evidence>
<dbReference type="AlphaFoldDB" id="A0A9P5V8F6"/>
<dbReference type="GO" id="GO:0005829">
    <property type="term" value="C:cytosol"/>
    <property type="evidence" value="ECO:0007669"/>
    <property type="project" value="UniProtKB-SubCell"/>
</dbReference>
<protein>
    <recommendedName>
        <fullName evidence="2">Cytosolic endo-beta-N-acetylglucosaminidase TIM barrel domain-containing protein</fullName>
    </recommendedName>
</protein>
<dbReference type="PANTHER" id="PTHR13246">
    <property type="entry name" value="ENDO BETA N-ACETYLGLUCOSAMINIDASE"/>
    <property type="match status" value="1"/>
</dbReference>
<proteinExistence type="predicted"/>
<reference evidence="3" key="1">
    <citation type="journal article" date="2020" name="Fungal Divers.">
        <title>Resolving the Mortierellaceae phylogeny through synthesis of multi-gene phylogenetics and phylogenomics.</title>
        <authorList>
            <person name="Vandepol N."/>
            <person name="Liber J."/>
            <person name="Desiro A."/>
            <person name="Na H."/>
            <person name="Kennedy M."/>
            <person name="Barry K."/>
            <person name="Grigoriev I.V."/>
            <person name="Miller A.N."/>
            <person name="O'Donnell K."/>
            <person name="Stajich J.E."/>
            <person name="Bonito G."/>
        </authorList>
    </citation>
    <scope>NUCLEOTIDE SEQUENCE</scope>
    <source>
        <strain evidence="3">NRRL 6426</strain>
    </source>
</reference>
<evidence type="ECO:0000256" key="1">
    <source>
        <dbReference type="SAM" id="MobiDB-lite"/>
    </source>
</evidence>
<dbReference type="InterPro" id="IPR005201">
    <property type="entry name" value="TIM_ENGase"/>
</dbReference>
<feature type="domain" description="Cytosolic endo-beta-N-acetylglucosaminidase TIM barrel" evidence="2">
    <location>
        <begin position="86"/>
        <end position="435"/>
    </location>
</feature>
<dbReference type="InterPro" id="IPR032979">
    <property type="entry name" value="ENGase"/>
</dbReference>
<dbReference type="Gene3D" id="3.20.20.80">
    <property type="entry name" value="Glycosidases"/>
    <property type="match status" value="1"/>
</dbReference>
<dbReference type="EMBL" id="JAAAUQ010000897">
    <property type="protein sequence ID" value="KAF9146729.1"/>
    <property type="molecule type" value="Genomic_DNA"/>
</dbReference>
<dbReference type="OrthoDB" id="284473at2759"/>
<evidence type="ECO:0000259" key="2">
    <source>
        <dbReference type="Pfam" id="PF03644"/>
    </source>
</evidence>
<feature type="compositionally biased region" description="Basic and acidic residues" evidence="1">
    <location>
        <begin position="385"/>
        <end position="401"/>
    </location>
</feature>
<name>A0A9P5V8F6_9FUNG</name>
<accession>A0A9P5V8F6</accession>
<feature type="compositionally biased region" description="Pro residues" evidence="1">
    <location>
        <begin position="511"/>
        <end position="528"/>
    </location>
</feature>
<feature type="compositionally biased region" description="Basic and acidic residues" evidence="1">
    <location>
        <begin position="531"/>
        <end position="540"/>
    </location>
</feature>
<comment type="caution">
    <text evidence="3">The sequence shown here is derived from an EMBL/GenBank/DDBJ whole genome shotgun (WGS) entry which is preliminary data.</text>
</comment>
<dbReference type="PANTHER" id="PTHR13246:SF1">
    <property type="entry name" value="CYTOSOLIC ENDO-BETA-N-ACETYLGLUCOSAMINIDASE"/>
    <property type="match status" value="1"/>
</dbReference>
<feature type="region of interest" description="Disordered" evidence="1">
    <location>
        <begin position="510"/>
        <end position="542"/>
    </location>
</feature>